<reference evidence="2" key="1">
    <citation type="journal article" date="2022" name="Int. J. Mol. Sci.">
        <title>Draft Genome of Tanacetum Coccineum: Genomic Comparison of Closely Related Tanacetum-Family Plants.</title>
        <authorList>
            <person name="Yamashiro T."/>
            <person name="Shiraishi A."/>
            <person name="Nakayama K."/>
            <person name="Satake H."/>
        </authorList>
    </citation>
    <scope>NUCLEOTIDE SEQUENCE</scope>
</reference>
<name>A0ABQ4YAU6_9ASTR</name>
<keyword evidence="3" id="KW-1185">Reference proteome</keyword>
<protein>
    <submittedName>
        <fullName evidence="2">Uncharacterized protein</fullName>
    </submittedName>
</protein>
<evidence type="ECO:0000313" key="3">
    <source>
        <dbReference type="Proteomes" id="UP001151760"/>
    </source>
</evidence>
<keyword evidence="1" id="KW-0472">Membrane</keyword>
<sequence>MSSTMNSYAPFALEGVSEQGLPVIFSPAFVKNVNCTLAVPSVPFCSVEALLHWLHDAYFQALFSLTLVIIASYVNRIPCKGDVQLLINAAVILKFSDVFFQTLKLVEFCCSSMSKVCLFLVFLALGLYTDIWTLEEADLSYTFV</sequence>
<evidence type="ECO:0000313" key="2">
    <source>
        <dbReference type="EMBL" id="GJS74058.1"/>
    </source>
</evidence>
<reference evidence="2" key="2">
    <citation type="submission" date="2022-01" db="EMBL/GenBank/DDBJ databases">
        <authorList>
            <person name="Yamashiro T."/>
            <person name="Shiraishi A."/>
            <person name="Satake H."/>
            <person name="Nakayama K."/>
        </authorList>
    </citation>
    <scope>NUCLEOTIDE SEQUENCE</scope>
</reference>
<gene>
    <name evidence="2" type="ORF">Tco_0706899</name>
</gene>
<keyword evidence="1" id="KW-1133">Transmembrane helix</keyword>
<keyword evidence="1" id="KW-0812">Transmembrane</keyword>
<dbReference type="EMBL" id="BQNB010010202">
    <property type="protein sequence ID" value="GJS74058.1"/>
    <property type="molecule type" value="Genomic_DNA"/>
</dbReference>
<feature type="transmembrane region" description="Helical" evidence="1">
    <location>
        <begin position="116"/>
        <end position="134"/>
    </location>
</feature>
<proteinExistence type="predicted"/>
<dbReference type="Proteomes" id="UP001151760">
    <property type="component" value="Unassembled WGS sequence"/>
</dbReference>
<feature type="transmembrane region" description="Helical" evidence="1">
    <location>
        <begin position="57"/>
        <end position="74"/>
    </location>
</feature>
<accession>A0ABQ4YAU6</accession>
<organism evidence="2 3">
    <name type="scientific">Tanacetum coccineum</name>
    <dbReference type="NCBI Taxonomy" id="301880"/>
    <lineage>
        <taxon>Eukaryota</taxon>
        <taxon>Viridiplantae</taxon>
        <taxon>Streptophyta</taxon>
        <taxon>Embryophyta</taxon>
        <taxon>Tracheophyta</taxon>
        <taxon>Spermatophyta</taxon>
        <taxon>Magnoliopsida</taxon>
        <taxon>eudicotyledons</taxon>
        <taxon>Gunneridae</taxon>
        <taxon>Pentapetalae</taxon>
        <taxon>asterids</taxon>
        <taxon>campanulids</taxon>
        <taxon>Asterales</taxon>
        <taxon>Asteraceae</taxon>
        <taxon>Asteroideae</taxon>
        <taxon>Anthemideae</taxon>
        <taxon>Anthemidinae</taxon>
        <taxon>Tanacetum</taxon>
    </lineage>
</organism>
<comment type="caution">
    <text evidence="2">The sequence shown here is derived from an EMBL/GenBank/DDBJ whole genome shotgun (WGS) entry which is preliminary data.</text>
</comment>
<evidence type="ECO:0000256" key="1">
    <source>
        <dbReference type="SAM" id="Phobius"/>
    </source>
</evidence>